<evidence type="ECO:0000313" key="3">
    <source>
        <dbReference type="Proteomes" id="UP000000763"/>
    </source>
</evidence>
<gene>
    <name evidence="2" type="primary">P0456E06.2</name>
</gene>
<reference evidence="3" key="1">
    <citation type="journal article" date="2005" name="Nature">
        <title>The map-based sequence of the rice genome.</title>
        <authorList>
            <consortium name="International rice genome sequencing project (IRGSP)"/>
            <person name="Matsumoto T."/>
            <person name="Wu J."/>
            <person name="Kanamori H."/>
            <person name="Katayose Y."/>
            <person name="Fujisawa M."/>
            <person name="Namiki N."/>
            <person name="Mizuno H."/>
            <person name="Yamamoto K."/>
            <person name="Antonio B.A."/>
            <person name="Baba T."/>
            <person name="Sakata K."/>
            <person name="Nagamura Y."/>
            <person name="Aoki H."/>
            <person name="Arikawa K."/>
            <person name="Arita K."/>
            <person name="Bito T."/>
            <person name="Chiden Y."/>
            <person name="Fujitsuka N."/>
            <person name="Fukunaka R."/>
            <person name="Hamada M."/>
            <person name="Harada C."/>
            <person name="Hayashi A."/>
            <person name="Hijishita S."/>
            <person name="Honda M."/>
            <person name="Hosokawa S."/>
            <person name="Ichikawa Y."/>
            <person name="Idonuma A."/>
            <person name="Iijima M."/>
            <person name="Ikeda M."/>
            <person name="Ikeno M."/>
            <person name="Ito K."/>
            <person name="Ito S."/>
            <person name="Ito T."/>
            <person name="Ito Y."/>
            <person name="Ito Y."/>
            <person name="Iwabuchi A."/>
            <person name="Kamiya K."/>
            <person name="Karasawa W."/>
            <person name="Kurita K."/>
            <person name="Katagiri S."/>
            <person name="Kikuta A."/>
            <person name="Kobayashi H."/>
            <person name="Kobayashi N."/>
            <person name="Machita K."/>
            <person name="Maehara T."/>
            <person name="Masukawa M."/>
            <person name="Mizubayashi T."/>
            <person name="Mukai Y."/>
            <person name="Nagasaki H."/>
            <person name="Nagata Y."/>
            <person name="Naito S."/>
            <person name="Nakashima M."/>
            <person name="Nakama Y."/>
            <person name="Nakamichi Y."/>
            <person name="Nakamura M."/>
            <person name="Meguro A."/>
            <person name="Negishi M."/>
            <person name="Ohta I."/>
            <person name="Ohta T."/>
            <person name="Okamoto M."/>
            <person name="Ono N."/>
            <person name="Saji S."/>
            <person name="Sakaguchi M."/>
            <person name="Sakai K."/>
            <person name="Shibata M."/>
            <person name="Shimokawa T."/>
            <person name="Song J."/>
            <person name="Takazaki Y."/>
            <person name="Terasawa K."/>
            <person name="Tsugane M."/>
            <person name="Tsuji K."/>
            <person name="Ueda S."/>
            <person name="Waki K."/>
            <person name="Yamagata H."/>
            <person name="Yamamoto M."/>
            <person name="Yamamoto S."/>
            <person name="Yamane H."/>
            <person name="Yoshiki S."/>
            <person name="Yoshihara R."/>
            <person name="Yukawa K."/>
            <person name="Zhong H."/>
            <person name="Yano M."/>
            <person name="Yuan Q."/>
            <person name="Ouyang S."/>
            <person name="Liu J."/>
            <person name="Jones K.M."/>
            <person name="Gansberger K."/>
            <person name="Moffat K."/>
            <person name="Hill J."/>
            <person name="Bera J."/>
            <person name="Fadrosh D."/>
            <person name="Jin S."/>
            <person name="Johri S."/>
            <person name="Kim M."/>
            <person name="Overton L."/>
            <person name="Reardon M."/>
            <person name="Tsitrin T."/>
            <person name="Vuong H."/>
            <person name="Weaver B."/>
            <person name="Ciecko A."/>
            <person name="Tallon L."/>
            <person name="Jackson J."/>
            <person name="Pai G."/>
            <person name="Aken S.V."/>
            <person name="Utterback T."/>
            <person name="Reidmuller S."/>
            <person name="Feldblyum T."/>
            <person name="Hsiao J."/>
            <person name="Zismann V."/>
            <person name="Iobst S."/>
            <person name="de Vazeille A.R."/>
            <person name="Buell C.R."/>
            <person name="Ying K."/>
            <person name="Li Y."/>
            <person name="Lu T."/>
            <person name="Huang Y."/>
            <person name="Zhao Q."/>
            <person name="Feng Q."/>
            <person name="Zhang L."/>
            <person name="Zhu J."/>
            <person name="Weng Q."/>
            <person name="Mu J."/>
            <person name="Lu Y."/>
            <person name="Fan D."/>
            <person name="Liu Y."/>
            <person name="Guan J."/>
            <person name="Zhang Y."/>
            <person name="Yu S."/>
            <person name="Liu X."/>
            <person name="Zhang Y."/>
            <person name="Hong G."/>
            <person name="Han B."/>
            <person name="Choisne N."/>
            <person name="Demange N."/>
            <person name="Orjeda G."/>
            <person name="Samain S."/>
            <person name="Cattolico L."/>
            <person name="Pelletier E."/>
            <person name="Couloux A."/>
            <person name="Segurens B."/>
            <person name="Wincker P."/>
            <person name="D'Hont A."/>
            <person name="Scarpelli C."/>
            <person name="Weissenbach J."/>
            <person name="Salanoubat M."/>
            <person name="Quetier F."/>
            <person name="Yu Y."/>
            <person name="Kim H.R."/>
            <person name="Rambo T."/>
            <person name="Currie J."/>
            <person name="Collura K."/>
            <person name="Luo M."/>
            <person name="Yang T."/>
            <person name="Ammiraju J.S.S."/>
            <person name="Engler F."/>
            <person name="Soderlund C."/>
            <person name="Wing R.A."/>
            <person name="Palmer L.E."/>
            <person name="de la Bastide M."/>
            <person name="Spiegel L."/>
            <person name="Nascimento L."/>
            <person name="Zutavern T."/>
            <person name="O'Shaughnessy A."/>
            <person name="Dike S."/>
            <person name="Dedhia N."/>
            <person name="Preston R."/>
            <person name="Balija V."/>
            <person name="McCombie W.R."/>
            <person name="Chow T."/>
            <person name="Chen H."/>
            <person name="Chung M."/>
            <person name="Chen C."/>
            <person name="Shaw J."/>
            <person name="Wu H."/>
            <person name="Hsiao K."/>
            <person name="Chao Y."/>
            <person name="Chu M."/>
            <person name="Cheng C."/>
            <person name="Hour A."/>
            <person name="Lee P."/>
            <person name="Lin S."/>
            <person name="Lin Y."/>
            <person name="Liou J."/>
            <person name="Liu S."/>
            <person name="Hsing Y."/>
            <person name="Raghuvanshi S."/>
            <person name="Mohanty A."/>
            <person name="Bharti A.K."/>
            <person name="Gaur A."/>
            <person name="Gupta V."/>
            <person name="Kumar D."/>
            <person name="Ravi V."/>
            <person name="Vij S."/>
            <person name="Kapur A."/>
            <person name="Khurana P."/>
            <person name="Khurana P."/>
            <person name="Khurana J.P."/>
            <person name="Tyagi A.K."/>
            <person name="Gaikwad K."/>
            <person name="Singh A."/>
            <person name="Dalal V."/>
            <person name="Srivastava S."/>
            <person name="Dixit A."/>
            <person name="Pal A.K."/>
            <person name="Ghazi I.A."/>
            <person name="Yadav M."/>
            <person name="Pandit A."/>
            <person name="Bhargava A."/>
            <person name="Sureshbabu K."/>
            <person name="Batra K."/>
            <person name="Sharma T.R."/>
            <person name="Mohapatra T."/>
            <person name="Singh N.K."/>
            <person name="Messing J."/>
            <person name="Nelson A.B."/>
            <person name="Fuks G."/>
            <person name="Kavchok S."/>
            <person name="Keizer G."/>
            <person name="Linton E."/>
            <person name="Llaca V."/>
            <person name="Song R."/>
            <person name="Tanyolac B."/>
            <person name="Young S."/>
            <person name="Ho-Il K."/>
            <person name="Hahn J.H."/>
            <person name="Sangsakoo G."/>
            <person name="Vanavichit A."/>
            <person name="de Mattos Luiz.A.T."/>
            <person name="Zimmer P.D."/>
            <person name="Malone G."/>
            <person name="Dellagostin O."/>
            <person name="de Oliveira A.C."/>
            <person name="Bevan M."/>
            <person name="Bancroft I."/>
            <person name="Minx P."/>
            <person name="Cordum H."/>
            <person name="Wilson R."/>
            <person name="Cheng Z."/>
            <person name="Jin W."/>
            <person name="Jiang J."/>
            <person name="Leong S.A."/>
            <person name="Iwama H."/>
            <person name="Gojobori T."/>
            <person name="Itoh T."/>
            <person name="Niimura Y."/>
            <person name="Fujii Y."/>
            <person name="Habara T."/>
            <person name="Sakai H."/>
            <person name="Sato Y."/>
            <person name="Wilson G."/>
            <person name="Kumar K."/>
            <person name="McCouch S."/>
            <person name="Juretic N."/>
            <person name="Hoen D."/>
            <person name="Wright S."/>
            <person name="Bruskiewich R."/>
            <person name="Bureau T."/>
            <person name="Miyao A."/>
            <person name="Hirochika H."/>
            <person name="Nishikawa T."/>
            <person name="Kadowaki K."/>
            <person name="Sugiura M."/>
            <person name="Burr B."/>
            <person name="Sasaki T."/>
        </authorList>
    </citation>
    <scope>NUCLEOTIDE SEQUENCE [LARGE SCALE GENOMIC DNA]</scope>
    <source>
        <strain evidence="3">cv. Nipponbare</strain>
    </source>
</reference>
<sequence length="87" mass="8927">MAVATTTFLAVSFTSSDLATSDEPKLSPTDRFGPGIPGGMPVLGDGTNDDQHQIEQPLWHPAVSGVVDAATWCSDLAGVCIVAKGKA</sequence>
<feature type="region of interest" description="Disordered" evidence="1">
    <location>
        <begin position="15"/>
        <end position="52"/>
    </location>
</feature>
<organism evidence="2 3">
    <name type="scientific">Oryza sativa subsp. japonica</name>
    <name type="common">Rice</name>
    <dbReference type="NCBI Taxonomy" id="39947"/>
    <lineage>
        <taxon>Eukaryota</taxon>
        <taxon>Viridiplantae</taxon>
        <taxon>Streptophyta</taxon>
        <taxon>Embryophyta</taxon>
        <taxon>Tracheophyta</taxon>
        <taxon>Spermatophyta</taxon>
        <taxon>Magnoliopsida</taxon>
        <taxon>Liliopsida</taxon>
        <taxon>Poales</taxon>
        <taxon>Poaceae</taxon>
        <taxon>BOP clade</taxon>
        <taxon>Oryzoideae</taxon>
        <taxon>Oryzeae</taxon>
        <taxon>Oryzinae</taxon>
        <taxon>Oryza</taxon>
        <taxon>Oryza sativa</taxon>
    </lineage>
</organism>
<proteinExistence type="predicted"/>
<evidence type="ECO:0000256" key="1">
    <source>
        <dbReference type="SAM" id="MobiDB-lite"/>
    </source>
</evidence>
<accession>Q5VN03</accession>
<protein>
    <submittedName>
        <fullName evidence="2">Uncharacterized protein</fullName>
    </submittedName>
</protein>
<reference evidence="3" key="2">
    <citation type="journal article" date="2008" name="Nucleic Acids Res.">
        <title>The rice annotation project database (RAP-DB): 2008 update.</title>
        <authorList>
            <consortium name="The rice annotation project (RAP)"/>
        </authorList>
    </citation>
    <scope>GENOME REANNOTATION</scope>
    <source>
        <strain evidence="3">cv. Nipponbare</strain>
    </source>
</reference>
<dbReference type="Proteomes" id="UP000000763">
    <property type="component" value="Chromosome 6"/>
</dbReference>
<dbReference type="AlphaFoldDB" id="Q5VN03"/>
<evidence type="ECO:0000313" key="2">
    <source>
        <dbReference type="EMBL" id="BAD69170.1"/>
    </source>
</evidence>
<name>Q5VN03_ORYSJ</name>
<dbReference type="EMBL" id="AP005822">
    <property type="protein sequence ID" value="BAD69170.1"/>
    <property type="molecule type" value="Genomic_DNA"/>
</dbReference>